<sequence>MFWFEQKISSPRAASHRGVAIKYVDIKELRGGFIRELKSTATNWVYSKSKYKEIFDDELSKRNDDYQNTAAYIAEVADLKFRKGHPQGQYGELLLFNFIQHFFKAPPLLRKMSITTNPGIERHGADAIHFREDSHQQLFILGESKCYESKYSFNKALEASVKSIIDSFENIDNELVLYQHDDFIEPELQKIAKSLKDGKILNPRFELVCLIAYEENQKIDAPSQEEILEKIKECLTSRWNNVDENLYSLRRDVVIDRIHYIVFPTWSLDQLLAKF</sequence>
<organism evidence="2 3">
    <name type="scientific">Photorhabdus akhurstii</name>
    <dbReference type="NCBI Taxonomy" id="171438"/>
    <lineage>
        <taxon>Bacteria</taxon>
        <taxon>Pseudomonadati</taxon>
        <taxon>Pseudomonadota</taxon>
        <taxon>Gammaproteobacteria</taxon>
        <taxon>Enterobacterales</taxon>
        <taxon>Morganellaceae</taxon>
        <taxon>Photorhabdus</taxon>
    </lineage>
</organism>
<dbReference type="InterPro" id="IPR014976">
    <property type="entry name" value="AbpA_HamA_C"/>
</dbReference>
<name>A0ABX8M573_9GAMM</name>
<evidence type="ECO:0000313" key="3">
    <source>
        <dbReference type="Proteomes" id="UP000693715"/>
    </source>
</evidence>
<dbReference type="Pfam" id="PF08878">
    <property type="entry name" value="HamA"/>
    <property type="match status" value="1"/>
</dbReference>
<protein>
    <recommendedName>
        <fullName evidence="1">Anti-bacteriophage protein A/HamA C-terminal domain-containing protein</fullName>
    </recommendedName>
</protein>
<gene>
    <name evidence="2" type="ORF">B0X70_02660</name>
</gene>
<evidence type="ECO:0000313" key="2">
    <source>
        <dbReference type="EMBL" id="QXF36129.1"/>
    </source>
</evidence>
<feature type="domain" description="Anti-bacteriophage protein A/HamA C-terminal" evidence="1">
    <location>
        <begin position="14"/>
        <end position="275"/>
    </location>
</feature>
<dbReference type="EMBL" id="CP020335">
    <property type="protein sequence ID" value="QXF36129.1"/>
    <property type="molecule type" value="Genomic_DNA"/>
</dbReference>
<evidence type="ECO:0000259" key="1">
    <source>
        <dbReference type="Pfam" id="PF08878"/>
    </source>
</evidence>
<accession>A0ABX8M573</accession>
<proteinExistence type="predicted"/>
<keyword evidence="3" id="KW-1185">Reference proteome</keyword>
<dbReference type="Proteomes" id="UP000693715">
    <property type="component" value="Chromosome"/>
</dbReference>
<reference evidence="2 3" key="1">
    <citation type="submission" date="2017-03" db="EMBL/GenBank/DDBJ databases">
        <title>Genome comparison of Photorhabdus luminescens strain 0813-124 phase variants.</title>
        <authorList>
            <person name="Chien C.-C."/>
            <person name="Chen W.-J."/>
            <person name="Shih M.-C."/>
            <person name="Hsieh F.-C."/>
        </authorList>
    </citation>
    <scope>NUCLEOTIDE SEQUENCE [LARGE SCALE GENOMIC DNA]</scope>
    <source>
        <strain evidence="2 3">0813-124 phase II</strain>
    </source>
</reference>